<reference evidence="3" key="1">
    <citation type="submission" date="2014-04" db="EMBL/GenBank/DDBJ databases">
        <title>Evolutionary Origins and Diversification of the Mycorrhizal Mutualists.</title>
        <authorList>
            <consortium name="DOE Joint Genome Institute"/>
            <consortium name="Mycorrhizal Genomics Consortium"/>
            <person name="Kohler A."/>
            <person name="Kuo A."/>
            <person name="Nagy L.G."/>
            <person name="Floudas D."/>
            <person name="Copeland A."/>
            <person name="Barry K.W."/>
            <person name="Cichocki N."/>
            <person name="Veneault-Fourrey C."/>
            <person name="LaButti K."/>
            <person name="Lindquist E.A."/>
            <person name="Lipzen A."/>
            <person name="Lundell T."/>
            <person name="Morin E."/>
            <person name="Murat C."/>
            <person name="Riley R."/>
            <person name="Ohm R."/>
            <person name="Sun H."/>
            <person name="Tunlid A."/>
            <person name="Henrissat B."/>
            <person name="Grigoriev I.V."/>
            <person name="Hibbett D.S."/>
            <person name="Martin F."/>
        </authorList>
    </citation>
    <scope>NUCLEOTIDE SEQUENCE [LARGE SCALE GENOMIC DNA]</scope>
    <source>
        <strain evidence="3">FD-334 SS-4</strain>
    </source>
</reference>
<feature type="region of interest" description="Disordered" evidence="1">
    <location>
        <begin position="427"/>
        <end position="557"/>
    </location>
</feature>
<feature type="compositionally biased region" description="Low complexity" evidence="1">
    <location>
        <begin position="357"/>
        <end position="378"/>
    </location>
</feature>
<proteinExistence type="predicted"/>
<gene>
    <name evidence="2" type="ORF">HYPSUDRAFT_208276</name>
</gene>
<evidence type="ECO:0000313" key="3">
    <source>
        <dbReference type="Proteomes" id="UP000054270"/>
    </source>
</evidence>
<name>A0A0D2NE87_HYPSF</name>
<keyword evidence="3" id="KW-1185">Reference proteome</keyword>
<feature type="non-terminal residue" evidence="2">
    <location>
        <position position="557"/>
    </location>
</feature>
<feature type="compositionally biased region" description="Polar residues" evidence="1">
    <location>
        <begin position="246"/>
        <end position="256"/>
    </location>
</feature>
<evidence type="ECO:0000313" key="2">
    <source>
        <dbReference type="EMBL" id="KJA14966.1"/>
    </source>
</evidence>
<feature type="compositionally biased region" description="Polar residues" evidence="1">
    <location>
        <begin position="272"/>
        <end position="282"/>
    </location>
</feature>
<feature type="compositionally biased region" description="Polar residues" evidence="1">
    <location>
        <begin position="529"/>
        <end position="557"/>
    </location>
</feature>
<feature type="compositionally biased region" description="Low complexity" evidence="1">
    <location>
        <begin position="227"/>
        <end position="245"/>
    </location>
</feature>
<accession>A0A0D2NE87</accession>
<feature type="compositionally biased region" description="Low complexity" evidence="1">
    <location>
        <begin position="504"/>
        <end position="528"/>
    </location>
</feature>
<feature type="compositionally biased region" description="Polar residues" evidence="1">
    <location>
        <begin position="330"/>
        <end position="356"/>
    </location>
</feature>
<dbReference type="Proteomes" id="UP000054270">
    <property type="component" value="Unassembled WGS sequence"/>
</dbReference>
<evidence type="ECO:0000256" key="1">
    <source>
        <dbReference type="SAM" id="MobiDB-lite"/>
    </source>
</evidence>
<feature type="compositionally biased region" description="Polar residues" evidence="1">
    <location>
        <begin position="427"/>
        <end position="450"/>
    </location>
</feature>
<protein>
    <submittedName>
        <fullName evidence="2">Uncharacterized protein</fullName>
    </submittedName>
</protein>
<feature type="compositionally biased region" description="Low complexity" evidence="1">
    <location>
        <begin position="305"/>
        <end position="329"/>
    </location>
</feature>
<dbReference type="STRING" id="945553.A0A0D2NE87"/>
<feature type="compositionally biased region" description="Low complexity" evidence="1">
    <location>
        <begin position="451"/>
        <end position="464"/>
    </location>
</feature>
<feature type="compositionally biased region" description="Polar residues" evidence="1">
    <location>
        <begin position="473"/>
        <end position="503"/>
    </location>
</feature>
<feature type="region of interest" description="Disordered" evidence="1">
    <location>
        <begin position="221"/>
        <end position="256"/>
    </location>
</feature>
<dbReference type="EMBL" id="KN817659">
    <property type="protein sequence ID" value="KJA14966.1"/>
    <property type="molecule type" value="Genomic_DNA"/>
</dbReference>
<sequence>MLDGLLRRKRKANTKEENKDAALAMYPVSCAPNAPPALAGLASTSTKAGPSQSALPPFRLLAPCNHALAHPPPEYNSSSRLSFAHSTQNTSLAQLTRKTSSWIARRWACAPGSRGARSDGALLLAWAAPASGGGRGVAALDVRSCAGVVVLPPGAEDDVAVTAGGEDDDAPNRIAADSPAAAARWAARIRAAVAAVDTPAPFAPSMESAPMSDFTQYTSDFTTRSRTPTLSASASTHTPSASISTRTRPTSVTASSHTLRDAFQHSTVSASFPSSTFTQHSSDFTRDASDRSPYTSTSPPAVIPTTATRSTTRTLSASASTSTPSFVSTHTHSLPPSTFASETPHSSVLTSTSTFRTPPSASFLTSPTSPSSPPSSLTDRGRPAPGVFSPREAGSSIGRFSDARAKSPVRRAEEALRFRLGGSFTASESYTLSGSDARSASYTPSGSDARSASQTSGSFSASQTMSDDRTRSGGYTPSASATPSGSYTASGSYTLTPGASDTLSVSRSPIASPSRSPSVSYTPSASYTISGSYTPSASYTLTPGASDTLSVSRSPDA</sequence>
<feature type="region of interest" description="Disordered" evidence="1">
    <location>
        <begin position="272"/>
        <end position="411"/>
    </location>
</feature>
<feature type="compositionally biased region" description="Basic and acidic residues" evidence="1">
    <location>
        <begin position="401"/>
        <end position="411"/>
    </location>
</feature>
<organism evidence="2 3">
    <name type="scientific">Hypholoma sublateritium (strain FD-334 SS-4)</name>
    <dbReference type="NCBI Taxonomy" id="945553"/>
    <lineage>
        <taxon>Eukaryota</taxon>
        <taxon>Fungi</taxon>
        <taxon>Dikarya</taxon>
        <taxon>Basidiomycota</taxon>
        <taxon>Agaricomycotina</taxon>
        <taxon>Agaricomycetes</taxon>
        <taxon>Agaricomycetidae</taxon>
        <taxon>Agaricales</taxon>
        <taxon>Agaricineae</taxon>
        <taxon>Strophariaceae</taxon>
        <taxon>Hypholoma</taxon>
    </lineage>
</organism>
<dbReference type="AlphaFoldDB" id="A0A0D2NE87"/>